<dbReference type="Proteomes" id="UP000184440">
    <property type="component" value="Unassembled WGS sequence"/>
</dbReference>
<proteinExistence type="inferred from homology"/>
<evidence type="ECO:0000313" key="6">
    <source>
        <dbReference type="Proteomes" id="UP000184440"/>
    </source>
</evidence>
<dbReference type="NCBIfam" id="TIGR02100">
    <property type="entry name" value="glgX_debranch"/>
    <property type="match status" value="1"/>
</dbReference>
<dbReference type="InterPro" id="IPR013780">
    <property type="entry name" value="Glyco_hydro_b"/>
</dbReference>
<dbReference type="RefSeq" id="WP_073250417.1">
    <property type="nucleotide sequence ID" value="NZ_FRCS01000001.1"/>
</dbReference>
<name>A0A1M7HF51_9ACTN</name>
<evidence type="ECO:0000256" key="3">
    <source>
        <dbReference type="ARBA" id="ARBA00023295"/>
    </source>
</evidence>
<keyword evidence="2" id="KW-0378">Hydrolase</keyword>
<dbReference type="CDD" id="cd02856">
    <property type="entry name" value="E_set_GDE_Isoamylase_N"/>
    <property type="match status" value="1"/>
</dbReference>
<keyword evidence="6" id="KW-1185">Reference proteome</keyword>
<dbReference type="InterPro" id="IPR004193">
    <property type="entry name" value="Glyco_hydro_13_N"/>
</dbReference>
<comment type="similarity">
    <text evidence="1">Belongs to the glycosyl hydrolase 13 family.</text>
</comment>
<dbReference type="Gene3D" id="2.60.40.1180">
    <property type="entry name" value="Golgi alpha-mannosidase II"/>
    <property type="match status" value="1"/>
</dbReference>
<dbReference type="GO" id="GO:0005980">
    <property type="term" value="P:glycogen catabolic process"/>
    <property type="evidence" value="ECO:0007669"/>
    <property type="project" value="InterPro"/>
</dbReference>
<dbReference type="Pfam" id="PF02922">
    <property type="entry name" value="CBM_48"/>
    <property type="match status" value="1"/>
</dbReference>
<organism evidence="5 6">
    <name type="scientific">Cryptosporangium aurantiacum</name>
    <dbReference type="NCBI Taxonomy" id="134849"/>
    <lineage>
        <taxon>Bacteria</taxon>
        <taxon>Bacillati</taxon>
        <taxon>Actinomycetota</taxon>
        <taxon>Actinomycetes</taxon>
        <taxon>Cryptosporangiales</taxon>
        <taxon>Cryptosporangiaceae</taxon>
        <taxon>Cryptosporangium</taxon>
    </lineage>
</organism>
<evidence type="ECO:0000313" key="5">
    <source>
        <dbReference type="EMBL" id="SHM27074.1"/>
    </source>
</evidence>
<dbReference type="AlphaFoldDB" id="A0A1M7HF51"/>
<dbReference type="OrthoDB" id="3236218at2"/>
<dbReference type="PANTHER" id="PTHR43002">
    <property type="entry name" value="GLYCOGEN DEBRANCHING ENZYME"/>
    <property type="match status" value="1"/>
</dbReference>
<evidence type="ECO:0000256" key="1">
    <source>
        <dbReference type="ARBA" id="ARBA00008061"/>
    </source>
</evidence>
<dbReference type="SUPFAM" id="SSF51445">
    <property type="entry name" value="(Trans)glycosidases"/>
    <property type="match status" value="1"/>
</dbReference>
<dbReference type="EMBL" id="FRCS01000001">
    <property type="protein sequence ID" value="SHM27074.1"/>
    <property type="molecule type" value="Genomic_DNA"/>
</dbReference>
<dbReference type="InterPro" id="IPR044505">
    <property type="entry name" value="GlgX_Isoamylase_N_E_set"/>
</dbReference>
<dbReference type="InterPro" id="IPR011837">
    <property type="entry name" value="Glycogen_debranch_GlgX"/>
</dbReference>
<dbReference type="SUPFAM" id="SSF81296">
    <property type="entry name" value="E set domains"/>
    <property type="match status" value="1"/>
</dbReference>
<dbReference type="GO" id="GO:0004135">
    <property type="term" value="F:amylo-alpha-1,6-glucosidase activity"/>
    <property type="evidence" value="ECO:0007669"/>
    <property type="project" value="InterPro"/>
</dbReference>
<dbReference type="CDD" id="cd11326">
    <property type="entry name" value="AmyAc_Glg_debranch"/>
    <property type="match status" value="1"/>
</dbReference>
<evidence type="ECO:0000256" key="2">
    <source>
        <dbReference type="ARBA" id="ARBA00022801"/>
    </source>
</evidence>
<keyword evidence="3" id="KW-0326">Glycosidase</keyword>
<dbReference type="InterPro" id="IPR017853">
    <property type="entry name" value="GH"/>
</dbReference>
<evidence type="ECO:0000259" key="4">
    <source>
        <dbReference type="SMART" id="SM00642"/>
    </source>
</evidence>
<dbReference type="STRING" id="134849.SAMN05443668_101169"/>
<gene>
    <name evidence="5" type="ORF">SAMN05443668_101169</name>
</gene>
<dbReference type="SUPFAM" id="SSF51011">
    <property type="entry name" value="Glycosyl hydrolase domain"/>
    <property type="match status" value="1"/>
</dbReference>
<dbReference type="InterPro" id="IPR006047">
    <property type="entry name" value="GH13_cat_dom"/>
</dbReference>
<dbReference type="Gene3D" id="2.60.40.10">
    <property type="entry name" value="Immunoglobulins"/>
    <property type="match status" value="1"/>
</dbReference>
<dbReference type="Gene3D" id="3.20.20.80">
    <property type="entry name" value="Glycosidases"/>
    <property type="match status" value="1"/>
</dbReference>
<feature type="domain" description="Glycosyl hydrolase family 13 catalytic" evidence="4">
    <location>
        <begin position="166"/>
        <end position="576"/>
    </location>
</feature>
<reference evidence="5 6" key="1">
    <citation type="submission" date="2016-11" db="EMBL/GenBank/DDBJ databases">
        <authorList>
            <person name="Jaros S."/>
            <person name="Januszkiewicz K."/>
            <person name="Wedrychowicz H."/>
        </authorList>
    </citation>
    <scope>NUCLEOTIDE SEQUENCE [LARGE SCALE GENOMIC DNA]</scope>
    <source>
        <strain evidence="5 6">DSM 46144</strain>
    </source>
</reference>
<accession>A0A1M7HF51</accession>
<dbReference type="InterPro" id="IPR013783">
    <property type="entry name" value="Ig-like_fold"/>
</dbReference>
<dbReference type="SMART" id="SM00642">
    <property type="entry name" value="Aamy"/>
    <property type="match status" value="1"/>
</dbReference>
<dbReference type="InterPro" id="IPR014756">
    <property type="entry name" value="Ig_E-set"/>
</dbReference>
<sequence length="712" mass="79310">MSETTADPDGPWPGHPFPLGATWDGDGVNFALWSPHAVGVDLCLFDEAGNERRLMLEESTYHVWHGYVPNAGPGQRYGYRVHGPWNPIAGHRFNPAKLLMDPYARAYSGQVTYDQALYGHAGDSSRGWPDPRDSAPYTLRSVVLARSTGLSHTRPRVPWEDTVIYELHVRGFTMRHPDVPDHLRGTYSGLAHPAVIDHLVKLGVTSVELLPVHHMVTEPTIAARGLPNYWGYNTLGYFAPDSRFSSRGDAGGQVEEFRDMVAALHAAGIEVILDVVYNHTAEGGGDGPTLSFRGIDNRGYYRLDPSDGSRYVDYTGCGNTLDARQPAVLQMLMDSLRYWALDLGVDGFRFDLASALARSMHDVDQLSAFMAVIHQDPVVNQLKLIAEPWDVGAGGYQVGNFPPLWTEWNGRYRDSVRDLWRGGIRGLGELGYRLSGSSDLYQDDGRRPFASINFLTAHDGFTMRDLFTYNHKHNDANLEQNRDGTDDNRSWNCGVEGETDDGAVIALRNRQIRNALATLVLSAGVPMITAGDEMRRTQGGNNNAYCQDNEVSWVDWKLTPEDESLLAFTSRLLELRSKAPVFRQRSFFVGAPTDVESPVSDLCWFRPDGGLMSPDDWNRHDARTLGMFLNGEQIRNRTLRGERIVDDSYLLWVHAADGDLEVRLPGPPWAERYQVVFDTARPDLPDGGETLDGGTARPLSAWSTVLLRVARP</sequence>
<protein>
    <submittedName>
        <fullName evidence="5">Glycogen operon protein</fullName>
    </submittedName>
</protein>